<evidence type="ECO:0000256" key="2">
    <source>
        <dbReference type="ARBA" id="ARBA00007362"/>
    </source>
</evidence>
<feature type="transmembrane region" description="Helical" evidence="7">
    <location>
        <begin position="99"/>
        <end position="119"/>
    </location>
</feature>
<dbReference type="Pfam" id="PF00892">
    <property type="entry name" value="EamA"/>
    <property type="match status" value="2"/>
</dbReference>
<evidence type="ECO:0000256" key="4">
    <source>
        <dbReference type="ARBA" id="ARBA00022692"/>
    </source>
</evidence>
<keyword evidence="5 7" id="KW-1133">Transmembrane helix</keyword>
<feature type="transmembrane region" description="Helical" evidence="7">
    <location>
        <begin position="41"/>
        <end position="59"/>
    </location>
</feature>
<proteinExistence type="inferred from homology"/>
<feature type="transmembrane region" description="Helical" evidence="7">
    <location>
        <begin position="212"/>
        <end position="235"/>
    </location>
</feature>
<evidence type="ECO:0000259" key="8">
    <source>
        <dbReference type="Pfam" id="PF00892"/>
    </source>
</evidence>
<keyword evidence="3" id="KW-1003">Cell membrane</keyword>
<organism evidence="9 10">
    <name type="scientific">Megamonas hypermegale</name>
    <dbReference type="NCBI Taxonomy" id="158847"/>
    <lineage>
        <taxon>Bacteria</taxon>
        <taxon>Bacillati</taxon>
        <taxon>Bacillota</taxon>
        <taxon>Negativicutes</taxon>
        <taxon>Selenomonadales</taxon>
        <taxon>Selenomonadaceae</taxon>
        <taxon>Megamonas</taxon>
    </lineage>
</organism>
<comment type="similarity">
    <text evidence="2">Belongs to the EamA transporter family.</text>
</comment>
<evidence type="ECO:0000256" key="6">
    <source>
        <dbReference type="ARBA" id="ARBA00023136"/>
    </source>
</evidence>
<dbReference type="InterPro" id="IPR000620">
    <property type="entry name" value="EamA_dom"/>
</dbReference>
<feature type="transmembrane region" description="Helical" evidence="7">
    <location>
        <begin position="7"/>
        <end position="29"/>
    </location>
</feature>
<dbReference type="InterPro" id="IPR037185">
    <property type="entry name" value="EmrE-like"/>
</dbReference>
<gene>
    <name evidence="9" type="primary">yicL_4</name>
    <name evidence="9" type="ORF">SAMEA4364220_01921</name>
</gene>
<dbReference type="PANTHER" id="PTHR32322">
    <property type="entry name" value="INNER MEMBRANE TRANSPORTER"/>
    <property type="match status" value="1"/>
</dbReference>
<accession>A0A239U237</accession>
<protein>
    <submittedName>
        <fullName evidence="9">Uncharacterized inner membrane transporter yicL</fullName>
    </submittedName>
</protein>
<keyword evidence="10" id="KW-1185">Reference proteome</keyword>
<feature type="transmembrane region" description="Helical" evidence="7">
    <location>
        <begin position="272"/>
        <end position="289"/>
    </location>
</feature>
<feature type="transmembrane region" description="Helical" evidence="7">
    <location>
        <begin position="126"/>
        <end position="145"/>
    </location>
</feature>
<evidence type="ECO:0000256" key="3">
    <source>
        <dbReference type="ARBA" id="ARBA00022475"/>
    </source>
</evidence>
<sequence>MNTHLKGVLMVLSATAMWGLVGILVQYLISQKQFTPEWLVNTRLLASGLILLIATYFFYEKNIFKILKHNLVGLILLGIIGMLGSQYGFYIAIKYSNAPTATILVFLLPVFIMLYTLIIKHKRPSGVELICILFAITGTICIVTKGDFSSIVLSPMALVAGITSALCCVFYTLQPRKMLAKYSPTNVMGWSMLFGGIFISCFNNPLEIPGEITIYTLSAILGMILFGTVIAFCFYLKSLDYLPATQASILTVGEPLCSIILSVIFLNVSFSFIELIGATFILSTVFLLAKAK</sequence>
<dbReference type="InterPro" id="IPR050638">
    <property type="entry name" value="AA-Vitamin_Transporters"/>
</dbReference>
<evidence type="ECO:0000313" key="10">
    <source>
        <dbReference type="Proteomes" id="UP000215383"/>
    </source>
</evidence>
<dbReference type="GeneID" id="78507908"/>
<feature type="domain" description="EamA" evidence="8">
    <location>
        <begin position="6"/>
        <end position="143"/>
    </location>
</feature>
<evidence type="ECO:0000256" key="7">
    <source>
        <dbReference type="SAM" id="Phobius"/>
    </source>
</evidence>
<keyword evidence="6 7" id="KW-0472">Membrane</keyword>
<dbReference type="Proteomes" id="UP000215383">
    <property type="component" value="Chromosome 1"/>
</dbReference>
<evidence type="ECO:0000256" key="5">
    <source>
        <dbReference type="ARBA" id="ARBA00022989"/>
    </source>
</evidence>
<name>A0A239U237_9FIRM</name>
<feature type="transmembrane region" description="Helical" evidence="7">
    <location>
        <begin position="151"/>
        <end position="173"/>
    </location>
</feature>
<keyword evidence="4 7" id="KW-0812">Transmembrane</keyword>
<feature type="domain" description="EamA" evidence="8">
    <location>
        <begin position="157"/>
        <end position="288"/>
    </location>
</feature>
<feature type="transmembrane region" description="Helical" evidence="7">
    <location>
        <begin position="71"/>
        <end position="93"/>
    </location>
</feature>
<dbReference type="SUPFAM" id="SSF103481">
    <property type="entry name" value="Multidrug resistance efflux transporter EmrE"/>
    <property type="match status" value="2"/>
</dbReference>
<feature type="transmembrane region" description="Helical" evidence="7">
    <location>
        <begin position="247"/>
        <end position="266"/>
    </location>
</feature>
<feature type="transmembrane region" description="Helical" evidence="7">
    <location>
        <begin position="185"/>
        <end position="206"/>
    </location>
</feature>
<evidence type="ECO:0000313" key="9">
    <source>
        <dbReference type="EMBL" id="SNV04060.1"/>
    </source>
</evidence>
<dbReference type="GO" id="GO:0005886">
    <property type="term" value="C:plasma membrane"/>
    <property type="evidence" value="ECO:0007669"/>
    <property type="project" value="UniProtKB-SubCell"/>
</dbReference>
<comment type="subcellular location">
    <subcellularLocation>
        <location evidence="1">Cell membrane</location>
        <topology evidence="1">Multi-pass membrane protein</topology>
    </subcellularLocation>
</comment>
<dbReference type="eggNOG" id="COG0697">
    <property type="taxonomic scope" value="Bacteria"/>
</dbReference>
<dbReference type="EMBL" id="LT906446">
    <property type="protein sequence ID" value="SNV04060.1"/>
    <property type="molecule type" value="Genomic_DNA"/>
</dbReference>
<reference evidence="9 10" key="1">
    <citation type="submission" date="2017-06" db="EMBL/GenBank/DDBJ databases">
        <authorList>
            <consortium name="Pathogen Informatics"/>
        </authorList>
    </citation>
    <scope>NUCLEOTIDE SEQUENCE [LARGE SCALE GENOMIC DNA]</scope>
    <source>
        <strain evidence="9 10">NCTC10570</strain>
    </source>
</reference>
<dbReference type="AlphaFoldDB" id="A0A239U237"/>
<evidence type="ECO:0000256" key="1">
    <source>
        <dbReference type="ARBA" id="ARBA00004651"/>
    </source>
</evidence>
<dbReference type="RefSeq" id="WP_027889076.1">
    <property type="nucleotide sequence ID" value="NZ_CASFMS010000016.1"/>
</dbReference>
<dbReference type="PANTHER" id="PTHR32322:SF18">
    <property type="entry name" value="S-ADENOSYLMETHIONINE_S-ADENOSYLHOMOCYSTEINE TRANSPORTER"/>
    <property type="match status" value="1"/>
</dbReference>